<proteinExistence type="predicted"/>
<evidence type="ECO:0000313" key="2">
    <source>
        <dbReference type="EMBL" id="CAF3960680.1"/>
    </source>
</evidence>
<feature type="non-terminal residue" evidence="2">
    <location>
        <position position="1"/>
    </location>
</feature>
<dbReference type="Proteomes" id="UP000676336">
    <property type="component" value="Unassembled WGS sequence"/>
</dbReference>
<feature type="region of interest" description="Disordered" evidence="1">
    <location>
        <begin position="65"/>
        <end position="86"/>
    </location>
</feature>
<organism evidence="2 3">
    <name type="scientific">Rotaria magnacalcarata</name>
    <dbReference type="NCBI Taxonomy" id="392030"/>
    <lineage>
        <taxon>Eukaryota</taxon>
        <taxon>Metazoa</taxon>
        <taxon>Spiralia</taxon>
        <taxon>Gnathifera</taxon>
        <taxon>Rotifera</taxon>
        <taxon>Eurotatoria</taxon>
        <taxon>Bdelloidea</taxon>
        <taxon>Philodinida</taxon>
        <taxon>Philodinidae</taxon>
        <taxon>Rotaria</taxon>
    </lineage>
</organism>
<evidence type="ECO:0000256" key="1">
    <source>
        <dbReference type="SAM" id="MobiDB-lite"/>
    </source>
</evidence>
<dbReference type="EMBL" id="CAJOBI010003225">
    <property type="protein sequence ID" value="CAF3960680.1"/>
    <property type="molecule type" value="Genomic_DNA"/>
</dbReference>
<name>A0A8S2MTU3_9BILA</name>
<gene>
    <name evidence="2" type="ORF">SMN809_LOCUS9772</name>
</gene>
<sequence length="86" mass="9688">DLTSSNLLQTLVLRASSTSSSNNQFTNVTTPTPESVLAGEAASSTLVNTFEQELKRLLEQRIRQDRDYPEVKNRMPNTKRYLDGDK</sequence>
<evidence type="ECO:0000313" key="3">
    <source>
        <dbReference type="Proteomes" id="UP000676336"/>
    </source>
</evidence>
<comment type="caution">
    <text evidence="2">The sequence shown here is derived from an EMBL/GenBank/DDBJ whole genome shotgun (WGS) entry which is preliminary data.</text>
</comment>
<dbReference type="AlphaFoldDB" id="A0A8S2MTU3"/>
<accession>A0A8S2MTU3</accession>
<reference evidence="2" key="1">
    <citation type="submission" date="2021-02" db="EMBL/GenBank/DDBJ databases">
        <authorList>
            <person name="Nowell W R."/>
        </authorList>
    </citation>
    <scope>NUCLEOTIDE SEQUENCE</scope>
</reference>
<protein>
    <submittedName>
        <fullName evidence="2">Uncharacterized protein</fullName>
    </submittedName>
</protein>